<dbReference type="GO" id="GO:0016491">
    <property type="term" value="F:oxidoreductase activity"/>
    <property type="evidence" value="ECO:0007669"/>
    <property type="project" value="UniProtKB-KW"/>
</dbReference>
<organism evidence="2 3">
    <name type="scientific">Elasticomyces elasticus</name>
    <dbReference type="NCBI Taxonomy" id="574655"/>
    <lineage>
        <taxon>Eukaryota</taxon>
        <taxon>Fungi</taxon>
        <taxon>Dikarya</taxon>
        <taxon>Ascomycota</taxon>
        <taxon>Pezizomycotina</taxon>
        <taxon>Dothideomycetes</taxon>
        <taxon>Dothideomycetidae</taxon>
        <taxon>Mycosphaerellales</taxon>
        <taxon>Teratosphaeriaceae</taxon>
        <taxon>Elasticomyces</taxon>
    </lineage>
</organism>
<accession>A0AAN7W6S4</accession>
<evidence type="ECO:0000313" key="2">
    <source>
        <dbReference type="EMBL" id="KAK5695169.1"/>
    </source>
</evidence>
<reference evidence="2" key="1">
    <citation type="submission" date="2023-08" db="EMBL/GenBank/DDBJ databases">
        <title>Black Yeasts Isolated from many extreme environments.</title>
        <authorList>
            <person name="Coleine C."/>
            <person name="Stajich J.E."/>
            <person name="Selbmann L."/>
        </authorList>
    </citation>
    <scope>NUCLEOTIDE SEQUENCE</scope>
    <source>
        <strain evidence="2">CCFEE 5810</strain>
    </source>
</reference>
<dbReference type="Proteomes" id="UP001310594">
    <property type="component" value="Unassembled WGS sequence"/>
</dbReference>
<evidence type="ECO:0000256" key="1">
    <source>
        <dbReference type="ARBA" id="ARBA00023002"/>
    </source>
</evidence>
<dbReference type="Pfam" id="PF00106">
    <property type="entry name" value="adh_short"/>
    <property type="match status" value="1"/>
</dbReference>
<keyword evidence="1" id="KW-0560">Oxidoreductase</keyword>
<dbReference type="PRINTS" id="PR00081">
    <property type="entry name" value="GDHRDH"/>
</dbReference>
<gene>
    <name evidence="2" type="ORF">LTR97_008675</name>
</gene>
<dbReference type="PANTHER" id="PTHR43157">
    <property type="entry name" value="PHOSPHATIDYLINOSITOL-GLYCAN BIOSYNTHESIS CLASS F PROTEIN-RELATED"/>
    <property type="match status" value="1"/>
</dbReference>
<name>A0AAN7W6S4_9PEZI</name>
<dbReference type="SUPFAM" id="SSF51735">
    <property type="entry name" value="NAD(P)-binding Rossmann-fold domains"/>
    <property type="match status" value="1"/>
</dbReference>
<evidence type="ECO:0000313" key="3">
    <source>
        <dbReference type="Proteomes" id="UP001310594"/>
    </source>
</evidence>
<dbReference type="Gene3D" id="3.40.50.720">
    <property type="entry name" value="NAD(P)-binding Rossmann-like Domain"/>
    <property type="match status" value="1"/>
</dbReference>
<protein>
    <submittedName>
        <fullName evidence="2">Uncharacterized protein</fullName>
    </submittedName>
</protein>
<dbReference type="InterPro" id="IPR036291">
    <property type="entry name" value="NAD(P)-bd_dom_sf"/>
</dbReference>
<dbReference type="PANTHER" id="PTHR43157:SF35">
    <property type="entry name" value="DEHYDROGENASE_REDUCTASE FAMILY PROTEIN, PUTATIVE-RELATED"/>
    <property type="match status" value="1"/>
</dbReference>
<dbReference type="EMBL" id="JAVRQU010000014">
    <property type="protein sequence ID" value="KAK5695169.1"/>
    <property type="molecule type" value="Genomic_DNA"/>
</dbReference>
<dbReference type="InterPro" id="IPR002347">
    <property type="entry name" value="SDR_fam"/>
</dbReference>
<comment type="caution">
    <text evidence="2">The sequence shown here is derived from an EMBL/GenBank/DDBJ whole genome shotgun (WGS) entry which is preliminary data.</text>
</comment>
<sequence>MASITLPPDPRTQLKRFLEMQFRVKPKRPPQSLSFAGRTVVITGGYIGIGLACASEMLDHDLDHLIIAVRSVKKGELAATSLRQTHRNARIEVWQLDMLDYSSVQAFARRCATLAHLDIAILNAGVSGTPKFNINPSTGHEETIQVNFLSTALLGTLLLPFLARSSKNGEPGRLTAVVSATAFTSPFASKDANPLLPTFDKLEGLWNIPAMSERYAVSKLLLMMFMLSLSEKVSPRDVVINMVEPGFTAGTGLQRHAKGVAVRTALKLLNLAAHTPEHAAWTYIDAASVKSTESHGSFLMNYRIFPFPNVMYTPSGRQATDRLWVETMKELEFTGVRQIVESMAEPI</sequence>
<dbReference type="AlphaFoldDB" id="A0AAN7W6S4"/>
<proteinExistence type="predicted"/>